<dbReference type="EMBL" id="NMUH01000001">
    <property type="protein sequence ID" value="MQL67761.1"/>
    <property type="molecule type" value="Genomic_DNA"/>
</dbReference>
<sequence length="450" mass="49175">MKEDLVVSRVLFPSCVKEDLVVSRVLFPSGVKEDLVGLDVGLLWKGVLNQDKNPTKNDHKKKDSSKKFRRYKKKAMAAAWKNSSDSDSESSSSSDEEEANLALMANIEEKFFSFLPMDAPMISRSVGGYSAEYLTAEHQERFTFVKTKVCENKAVDVPNLEKNGMGSIAETLRRMQWMEIATFTEVSYPDLVKAFYVCLSGVHAVNDEAKGLGIVVVEKMGQCIRSRNLKKSGFSVIEGAVAPAEQQQAEESVAEQQAAQLAAEQQSVAPAEQQAVALAFQPESLTASVVEEEVADKASDSPTSIIGSILRNLVESALSTRIDSQSGEIEMQEAVAEGHIEESIPVEQSSALVDPVEEEAPAQGEQIEVEEEAPTQGEKSIERPAPQRKGKRIAHRKLRKSHRKVNLNSVLELLKAQGEILSAMQSSVQGMLASQASTTSELSSVRNAMK</sequence>
<name>A0A843TB29_COLES</name>
<accession>A0A843TB29</accession>
<protein>
    <submittedName>
        <fullName evidence="2">Uncharacterized protein</fullName>
    </submittedName>
</protein>
<comment type="caution">
    <text evidence="2">The sequence shown here is derived from an EMBL/GenBank/DDBJ whole genome shotgun (WGS) entry which is preliminary data.</text>
</comment>
<keyword evidence="3" id="KW-1185">Reference proteome</keyword>
<evidence type="ECO:0000256" key="1">
    <source>
        <dbReference type="SAM" id="MobiDB-lite"/>
    </source>
</evidence>
<evidence type="ECO:0000313" key="2">
    <source>
        <dbReference type="EMBL" id="MQL67761.1"/>
    </source>
</evidence>
<proteinExistence type="predicted"/>
<dbReference type="AlphaFoldDB" id="A0A843TB29"/>
<evidence type="ECO:0000313" key="3">
    <source>
        <dbReference type="Proteomes" id="UP000652761"/>
    </source>
</evidence>
<gene>
    <name evidence="2" type="ORF">Taro_000034</name>
</gene>
<feature type="region of interest" description="Disordered" evidence="1">
    <location>
        <begin position="355"/>
        <end position="394"/>
    </location>
</feature>
<reference evidence="2" key="1">
    <citation type="submission" date="2017-07" db="EMBL/GenBank/DDBJ databases">
        <title>Taro Niue Genome Assembly and Annotation.</title>
        <authorList>
            <person name="Atibalentja N."/>
            <person name="Keating K."/>
            <person name="Fields C.J."/>
        </authorList>
    </citation>
    <scope>NUCLEOTIDE SEQUENCE</scope>
    <source>
        <strain evidence="2">Niue_2</strain>
        <tissue evidence="2">Leaf</tissue>
    </source>
</reference>
<dbReference type="Proteomes" id="UP000652761">
    <property type="component" value="Unassembled WGS sequence"/>
</dbReference>
<organism evidence="2 3">
    <name type="scientific">Colocasia esculenta</name>
    <name type="common">Wild taro</name>
    <name type="synonym">Arum esculentum</name>
    <dbReference type="NCBI Taxonomy" id="4460"/>
    <lineage>
        <taxon>Eukaryota</taxon>
        <taxon>Viridiplantae</taxon>
        <taxon>Streptophyta</taxon>
        <taxon>Embryophyta</taxon>
        <taxon>Tracheophyta</taxon>
        <taxon>Spermatophyta</taxon>
        <taxon>Magnoliopsida</taxon>
        <taxon>Liliopsida</taxon>
        <taxon>Araceae</taxon>
        <taxon>Aroideae</taxon>
        <taxon>Colocasieae</taxon>
        <taxon>Colocasia</taxon>
    </lineage>
</organism>